<proteinExistence type="predicted"/>
<reference evidence="1" key="1">
    <citation type="submission" date="2018-05" db="EMBL/GenBank/DDBJ databases">
        <authorList>
            <person name="Lanie J.A."/>
            <person name="Ng W.-L."/>
            <person name="Kazmierczak K.M."/>
            <person name="Andrzejewski T.M."/>
            <person name="Davidsen T.M."/>
            <person name="Wayne K.J."/>
            <person name="Tettelin H."/>
            <person name="Glass J.I."/>
            <person name="Rusch D."/>
            <person name="Podicherti R."/>
            <person name="Tsui H.-C.T."/>
            <person name="Winkler M.E."/>
        </authorList>
    </citation>
    <scope>NUCLEOTIDE SEQUENCE</scope>
</reference>
<gene>
    <name evidence="1" type="ORF">METZ01_LOCUS373619</name>
</gene>
<name>A0A382TG45_9ZZZZ</name>
<feature type="non-terminal residue" evidence="1">
    <location>
        <position position="77"/>
    </location>
</feature>
<dbReference type="EMBL" id="UINC01136167">
    <property type="protein sequence ID" value="SVD20765.1"/>
    <property type="molecule type" value="Genomic_DNA"/>
</dbReference>
<evidence type="ECO:0000313" key="1">
    <source>
        <dbReference type="EMBL" id="SVD20765.1"/>
    </source>
</evidence>
<accession>A0A382TG45</accession>
<sequence length="77" mass="8598">MSEESSLTPFTKGDVFVGATVLNNPDDDHAGDGRIIQFDENLNQKGVLWTQHTTHLVGGLKFDQNQTLWAFDSQNYS</sequence>
<evidence type="ECO:0008006" key="2">
    <source>
        <dbReference type="Google" id="ProtNLM"/>
    </source>
</evidence>
<dbReference type="AlphaFoldDB" id="A0A382TG45"/>
<protein>
    <recommendedName>
        <fullName evidence="2">SMP-30/Gluconolactonase/LRE-like region domain-containing protein</fullName>
    </recommendedName>
</protein>
<organism evidence="1">
    <name type="scientific">marine metagenome</name>
    <dbReference type="NCBI Taxonomy" id="408172"/>
    <lineage>
        <taxon>unclassified sequences</taxon>
        <taxon>metagenomes</taxon>
        <taxon>ecological metagenomes</taxon>
    </lineage>
</organism>